<organism evidence="1">
    <name type="scientific">uncultured marine thaumarchaeote KM3_162_H04</name>
    <dbReference type="NCBI Taxonomy" id="1456033"/>
    <lineage>
        <taxon>Archaea</taxon>
        <taxon>Nitrososphaerota</taxon>
        <taxon>environmental samples</taxon>
    </lineage>
</organism>
<dbReference type="EMBL" id="KF900674">
    <property type="protein sequence ID" value="AIF03262.1"/>
    <property type="molecule type" value="Genomic_DNA"/>
</dbReference>
<protein>
    <submittedName>
        <fullName evidence="1">Uncharacterized protein</fullName>
    </submittedName>
</protein>
<evidence type="ECO:0000313" key="1">
    <source>
        <dbReference type="EMBL" id="AIF03262.1"/>
    </source>
</evidence>
<name>A0A075GMT0_9ARCH</name>
<accession>A0A075GMT0</accession>
<proteinExistence type="predicted"/>
<dbReference type="AlphaFoldDB" id="A0A075GMT0"/>
<reference evidence="1" key="1">
    <citation type="journal article" date="2014" name="Genome Biol. Evol.">
        <title>Pangenome evidence for extensive interdomain horizontal transfer affecting lineage core and shell genes in uncultured planktonic thaumarchaeota and euryarchaeota.</title>
        <authorList>
            <person name="Deschamps P."/>
            <person name="Zivanovic Y."/>
            <person name="Moreira D."/>
            <person name="Rodriguez-Valera F."/>
            <person name="Lopez-Garcia P."/>
        </authorList>
    </citation>
    <scope>NUCLEOTIDE SEQUENCE</scope>
</reference>
<sequence length="75" mass="8612">MKKHIPLDSTIKDLDDTMSRVNGLEVSSTDEYQKAMVSVLKTLVQGEINLFKEFEHLKKAIDLVTLEMFKIKSKN</sequence>